<dbReference type="AlphaFoldDB" id="A0A4Y2L9N8"/>
<gene>
    <name evidence="1" type="ORF">AVEN_182675_1</name>
</gene>
<dbReference type="OrthoDB" id="6156427at2759"/>
<name>A0A4Y2L9N8_ARAVE</name>
<evidence type="ECO:0000313" key="1">
    <source>
        <dbReference type="EMBL" id="GBN10543.1"/>
    </source>
</evidence>
<comment type="caution">
    <text evidence="1">The sequence shown here is derived from an EMBL/GenBank/DDBJ whole genome shotgun (WGS) entry which is preliminary data.</text>
</comment>
<reference evidence="1 2" key="1">
    <citation type="journal article" date="2019" name="Sci. Rep.">
        <title>Orb-weaving spider Araneus ventricosus genome elucidates the spidroin gene catalogue.</title>
        <authorList>
            <person name="Kono N."/>
            <person name="Nakamura H."/>
            <person name="Ohtoshi R."/>
            <person name="Moran D.A.P."/>
            <person name="Shinohara A."/>
            <person name="Yoshida Y."/>
            <person name="Fujiwara M."/>
            <person name="Mori M."/>
            <person name="Tomita M."/>
            <person name="Arakawa K."/>
        </authorList>
    </citation>
    <scope>NUCLEOTIDE SEQUENCE [LARGE SCALE GENOMIC DNA]</scope>
</reference>
<evidence type="ECO:0000313" key="2">
    <source>
        <dbReference type="Proteomes" id="UP000499080"/>
    </source>
</evidence>
<protein>
    <submittedName>
        <fullName evidence="1">Uncharacterized protein</fullName>
    </submittedName>
</protein>
<dbReference type="Proteomes" id="UP000499080">
    <property type="component" value="Unassembled WGS sequence"/>
</dbReference>
<keyword evidence="2" id="KW-1185">Reference proteome</keyword>
<proteinExistence type="predicted"/>
<dbReference type="EMBL" id="BGPR01005477">
    <property type="protein sequence ID" value="GBN10543.1"/>
    <property type="molecule type" value="Genomic_DNA"/>
</dbReference>
<organism evidence="1 2">
    <name type="scientific">Araneus ventricosus</name>
    <name type="common">Orbweaver spider</name>
    <name type="synonym">Epeira ventricosa</name>
    <dbReference type="NCBI Taxonomy" id="182803"/>
    <lineage>
        <taxon>Eukaryota</taxon>
        <taxon>Metazoa</taxon>
        <taxon>Ecdysozoa</taxon>
        <taxon>Arthropoda</taxon>
        <taxon>Chelicerata</taxon>
        <taxon>Arachnida</taxon>
        <taxon>Araneae</taxon>
        <taxon>Araneomorphae</taxon>
        <taxon>Entelegynae</taxon>
        <taxon>Araneoidea</taxon>
        <taxon>Araneidae</taxon>
        <taxon>Araneus</taxon>
    </lineage>
</organism>
<accession>A0A4Y2L9N8</accession>
<sequence>MNITVVQVLEDTDTTKSVRSVERSRQSDCVIIVREDTDLLVIFTALAPDSNRLFLMKPGKGKENLFYSPTHFKMSKKVKNNILFLHAFSGYDSTSAIFRQEKMKFAKLLDKDVGTQKAAEVKIWCCWGEHHLLLFMDPLFNQI</sequence>